<organism evidence="5 6">
    <name type="scientific">Lepeophtheirus salmonis</name>
    <name type="common">Salmon louse</name>
    <name type="synonym">Caligus salmonis</name>
    <dbReference type="NCBI Taxonomy" id="72036"/>
    <lineage>
        <taxon>Eukaryota</taxon>
        <taxon>Metazoa</taxon>
        <taxon>Ecdysozoa</taxon>
        <taxon>Arthropoda</taxon>
        <taxon>Crustacea</taxon>
        <taxon>Multicrustacea</taxon>
        <taxon>Hexanauplia</taxon>
        <taxon>Copepoda</taxon>
        <taxon>Siphonostomatoida</taxon>
        <taxon>Caligidae</taxon>
        <taxon>Lepeophtheirus</taxon>
    </lineage>
</organism>
<keyword evidence="2" id="KW-0964">Secreted</keyword>
<dbReference type="GO" id="GO:0006508">
    <property type="term" value="P:proteolysis"/>
    <property type="evidence" value="ECO:0007669"/>
    <property type="project" value="InterPro"/>
</dbReference>
<dbReference type="Proteomes" id="UP000675881">
    <property type="component" value="Chromosome 6"/>
</dbReference>
<keyword evidence="5" id="KW-0560">Oxidoreductase</keyword>
<dbReference type="GO" id="GO:0004252">
    <property type="term" value="F:serine-type endopeptidase activity"/>
    <property type="evidence" value="ECO:0007669"/>
    <property type="project" value="InterPro"/>
</dbReference>
<evidence type="ECO:0000256" key="2">
    <source>
        <dbReference type="ARBA" id="ARBA00022525"/>
    </source>
</evidence>
<evidence type="ECO:0000256" key="1">
    <source>
        <dbReference type="ARBA" id="ARBA00004613"/>
    </source>
</evidence>
<dbReference type="PROSITE" id="PS50292">
    <property type="entry name" value="PEROXIDASE_3"/>
    <property type="match status" value="1"/>
</dbReference>
<gene>
    <name evidence="5" type="ORF">LSAA_11317</name>
</gene>
<evidence type="ECO:0000256" key="3">
    <source>
        <dbReference type="ARBA" id="ARBA00022559"/>
    </source>
</evidence>
<keyword evidence="3 5" id="KW-0575">Peroxidase</keyword>
<dbReference type="OrthoDB" id="10061449at2759"/>
<sequence length="762" mass="87336">MEQILKQKTILRGRDHGLPSYGDWREFCGLEPLCDWNNKPTEISENIWLLLKELYSSPNDIDIHTAGLAETPIPHSVLGPTNNCIIGRQFTALKDGDRFFFTHDGEAGSFTPKQVKALRQTSLSRVMCDNTGIDKISDYYLSLYCSRSTHGGFRIVEGKDAGNFSDFVVGFFFIVPNKVCSASIVSSRFVVSAVHCLRENGNPIYVDSSCRTKAPKNVQPKIKSCRLTRNGDTRIRVWRRGAWIVRKSRDLTNPFSGYIHYIKYIYRPKGSYYGGEYNIRGGYDIVLLKLERGSTIKDYLKEPLRGFTFERLNIPSPDFQSDDKNLATVIGYGDARRTPCEVDDNGPSKFNYCGVEKNSIESKLCTKFLEAVENKSILKETEVFLFRSSGNNTYQPLTKCFATNPSKFGWCGTVLLTNVDKPDKVSDIYASKYNVRPENGWGFCSKSCFRGYKHQQTSDNNHSGSGKLRYNKRNVLNSEYCYKELYARLKQGFGKEKFLYEPHILCFARNMTFKTRYFEFDGKRIIHEAKEPSVALRQTFGRESNWYISHPGICYGDSGGPLIRTIRKGFRRIHILLGIASKGQGIHGHCGGSSTLAHFVRIKNFSGWLLSYIRDDPGVRVFPSEMTLEDLEKFKDSNIMNEKSFYSWFIRFGKVFRSKTSNLMPRFHNKLEQRTKRDDQNIFNVLVNRLSYNNLSSSEVIMQYIDAIDAMTTTGYQSFTSKESKNHLNHKDVKLFDSKEEKSLKKENSINFKKVSTNNQKV</sequence>
<evidence type="ECO:0000313" key="6">
    <source>
        <dbReference type="Proteomes" id="UP000675881"/>
    </source>
</evidence>
<dbReference type="PROSITE" id="PS00135">
    <property type="entry name" value="TRYPSIN_SER"/>
    <property type="match status" value="1"/>
</dbReference>
<keyword evidence="4" id="KW-0325">Glycoprotein</keyword>
<dbReference type="InterPro" id="IPR043504">
    <property type="entry name" value="Peptidase_S1_PA_chymotrypsin"/>
</dbReference>
<dbReference type="AlphaFoldDB" id="A0A7R8D0M2"/>
<dbReference type="GO" id="GO:0140825">
    <property type="term" value="F:lactoperoxidase activity"/>
    <property type="evidence" value="ECO:0007669"/>
    <property type="project" value="UniProtKB-EC"/>
</dbReference>
<protein>
    <submittedName>
        <fullName evidence="5">PXDN</fullName>
        <ecNumber evidence="5">1.11.1.7</ecNumber>
    </submittedName>
</protein>
<dbReference type="EMBL" id="HG994585">
    <property type="protein sequence ID" value="CAF2984095.1"/>
    <property type="molecule type" value="Genomic_DNA"/>
</dbReference>
<dbReference type="InterPro" id="IPR001254">
    <property type="entry name" value="Trypsin_dom"/>
</dbReference>
<accession>A0A7R8D0M2</accession>
<dbReference type="PROSITE" id="PS50240">
    <property type="entry name" value="TRYPSIN_DOM"/>
    <property type="match status" value="1"/>
</dbReference>
<evidence type="ECO:0000256" key="4">
    <source>
        <dbReference type="ARBA" id="ARBA00023180"/>
    </source>
</evidence>
<dbReference type="EC" id="1.11.1.7" evidence="5"/>
<keyword evidence="6" id="KW-1185">Reference proteome</keyword>
<dbReference type="GO" id="GO:0020037">
    <property type="term" value="F:heme binding"/>
    <property type="evidence" value="ECO:0007669"/>
    <property type="project" value="InterPro"/>
</dbReference>
<dbReference type="Gene3D" id="1.10.640.10">
    <property type="entry name" value="Haem peroxidase domain superfamily, animal type"/>
    <property type="match status" value="1"/>
</dbReference>
<dbReference type="SUPFAM" id="SSF48113">
    <property type="entry name" value="Heme-dependent peroxidases"/>
    <property type="match status" value="1"/>
</dbReference>
<evidence type="ECO:0000313" key="5">
    <source>
        <dbReference type="EMBL" id="CAF2984095.1"/>
    </source>
</evidence>
<dbReference type="GO" id="GO:0006979">
    <property type="term" value="P:response to oxidative stress"/>
    <property type="evidence" value="ECO:0007669"/>
    <property type="project" value="InterPro"/>
</dbReference>
<dbReference type="GO" id="GO:0005576">
    <property type="term" value="C:extracellular region"/>
    <property type="evidence" value="ECO:0007669"/>
    <property type="project" value="UniProtKB-SubCell"/>
</dbReference>
<comment type="subcellular location">
    <subcellularLocation>
        <location evidence="1">Secreted</location>
    </subcellularLocation>
</comment>
<dbReference type="Pfam" id="PF03098">
    <property type="entry name" value="An_peroxidase"/>
    <property type="match status" value="1"/>
</dbReference>
<dbReference type="InterPro" id="IPR009003">
    <property type="entry name" value="Peptidase_S1_PA"/>
</dbReference>
<dbReference type="InterPro" id="IPR019791">
    <property type="entry name" value="Haem_peroxidase_animal"/>
</dbReference>
<proteinExistence type="predicted"/>
<dbReference type="SUPFAM" id="SSF50494">
    <property type="entry name" value="Trypsin-like serine proteases"/>
    <property type="match status" value="2"/>
</dbReference>
<reference evidence="5" key="1">
    <citation type="submission" date="2021-02" db="EMBL/GenBank/DDBJ databases">
        <authorList>
            <person name="Bekaert M."/>
        </authorList>
    </citation>
    <scope>NUCLEOTIDE SEQUENCE</scope>
    <source>
        <strain evidence="5">IoA-00</strain>
    </source>
</reference>
<dbReference type="PANTHER" id="PTHR11475">
    <property type="entry name" value="OXIDASE/PEROXIDASE"/>
    <property type="match status" value="1"/>
</dbReference>
<dbReference type="InterPro" id="IPR010255">
    <property type="entry name" value="Haem_peroxidase_sf"/>
</dbReference>
<dbReference type="InterPro" id="IPR033116">
    <property type="entry name" value="TRYPSIN_SER"/>
</dbReference>
<dbReference type="PANTHER" id="PTHR11475:SF4">
    <property type="entry name" value="CHORION PEROXIDASE"/>
    <property type="match status" value="1"/>
</dbReference>
<name>A0A7R8D0M2_LEPSM</name>
<dbReference type="Gene3D" id="2.40.10.10">
    <property type="entry name" value="Trypsin-like serine proteases"/>
    <property type="match status" value="2"/>
</dbReference>
<dbReference type="InterPro" id="IPR037120">
    <property type="entry name" value="Haem_peroxidase_sf_animal"/>
</dbReference>
<dbReference type="SMART" id="SM00020">
    <property type="entry name" value="Tryp_SPc"/>
    <property type="match status" value="1"/>
</dbReference>